<gene>
    <name evidence="1" type="ORF">GS601_11390</name>
</gene>
<protein>
    <submittedName>
        <fullName evidence="1">Uncharacterized protein</fullName>
    </submittedName>
</protein>
<name>A0A8J7Z263_9CYAN</name>
<dbReference type="Proteomes" id="UP000646053">
    <property type="component" value="Unassembled WGS sequence"/>
</dbReference>
<accession>A0A8J7Z263</accession>
<dbReference type="AlphaFoldDB" id="A0A8J7Z263"/>
<dbReference type="EMBL" id="WVIE01000011">
    <property type="protein sequence ID" value="NDJ17890.1"/>
    <property type="molecule type" value="Genomic_DNA"/>
</dbReference>
<evidence type="ECO:0000313" key="2">
    <source>
        <dbReference type="Proteomes" id="UP000646053"/>
    </source>
</evidence>
<keyword evidence="2" id="KW-1185">Reference proteome</keyword>
<comment type="caution">
    <text evidence="1">The sequence shown here is derived from an EMBL/GenBank/DDBJ whole genome shotgun (WGS) entry which is preliminary data.</text>
</comment>
<dbReference type="InterPro" id="IPR016181">
    <property type="entry name" value="Acyl_CoA_acyltransferase"/>
</dbReference>
<sequence length="286" mass="33096">MSETDLANWYLERGKRVIAHRDRFWEELLPGFYQPIHSLARLSVEQASCPVWFHWGFRSVLRQEDAEVGNGFLPVHLLTDVQNYTLERFSSNRRRHLKKCQKQVKIVQLLDAQPLREQGHDLIVSASHRTNYFRVPTQQEYVASLKNYIDSRRLVLAGFVNGKLGGYLAGYAVDGTAYFEDLYVATDVITTNINLGLIFEFVQICRRSGNVHEVVNGLHSLEDEQLCVFKDSIGFPAKQLPTRVGINAIARPLLRWKYPYKYYRLTGIDPQKDRFETANRLKDSES</sequence>
<organism evidence="1 2">
    <name type="scientific">Myxacorys almedinensis A</name>
    <dbReference type="NCBI Taxonomy" id="2690445"/>
    <lineage>
        <taxon>Bacteria</taxon>
        <taxon>Bacillati</taxon>
        <taxon>Cyanobacteriota</taxon>
        <taxon>Cyanophyceae</taxon>
        <taxon>Leptolyngbyales</taxon>
        <taxon>Leptolyngbyaceae</taxon>
        <taxon>Myxacorys</taxon>
        <taxon>Myxacorys almedinensis</taxon>
    </lineage>
</organism>
<evidence type="ECO:0000313" key="1">
    <source>
        <dbReference type="EMBL" id="NDJ17890.1"/>
    </source>
</evidence>
<proteinExistence type="predicted"/>
<reference evidence="1" key="1">
    <citation type="submission" date="2019-12" db="EMBL/GenBank/DDBJ databases">
        <title>High-Quality draft genome sequences of three cyanobacteria isolated from the limestone walls of the Old Cathedral of Coimbra.</title>
        <authorList>
            <person name="Tiago I."/>
            <person name="Soares F."/>
            <person name="Portugal A."/>
        </authorList>
    </citation>
    <scope>NUCLEOTIDE SEQUENCE</scope>
    <source>
        <strain evidence="1">A</strain>
    </source>
</reference>
<dbReference type="SUPFAM" id="SSF55729">
    <property type="entry name" value="Acyl-CoA N-acyltransferases (Nat)"/>
    <property type="match status" value="1"/>
</dbReference>